<feature type="non-terminal residue" evidence="5">
    <location>
        <position position="1"/>
    </location>
</feature>
<dbReference type="InterPro" id="IPR044946">
    <property type="entry name" value="Restrct_endonuc_typeI_TRD_sf"/>
</dbReference>
<accession>A0A1B8QJS8</accession>
<dbReference type="AlphaFoldDB" id="A0A1B8QJS8"/>
<protein>
    <recommendedName>
        <fullName evidence="4">Type I restriction modification DNA specificity domain-containing protein</fullName>
    </recommendedName>
</protein>
<proteinExistence type="inferred from homology"/>
<dbReference type="EMBL" id="LXTW01000031">
    <property type="protein sequence ID" value="OBX83723.1"/>
    <property type="molecule type" value="Genomic_DNA"/>
</dbReference>
<dbReference type="GO" id="GO:0009307">
    <property type="term" value="P:DNA restriction-modification system"/>
    <property type="evidence" value="ECO:0007669"/>
    <property type="project" value="UniProtKB-KW"/>
</dbReference>
<name>A0A1B8QJS8_MORNO</name>
<keyword evidence="2" id="KW-0680">Restriction system</keyword>
<sequence>TTADSIFYQSNDFVGYSHVQKLVPIIYKDKWTKNCLLFFMIVFKAKAKLMNFDYVNKFTRENALNLLIKLPVKNNIPDWEYMEKHIECLYLIEKDSISAIANHINNPLEKNISLKGWKRFHLYDNEMFDIDMGTKLDKIKMTSVNPTINFIGRANKSNGITECVDEISGLKPYEAGNLTLSLGGEYLGSCFIQPSPFYTSQNVVVLKPKWQMSFNVKMFIAIMVFKESQLYYKAFIDELNRHIKTDFSIYLPTKNDAPDWQYMEAYISYLFQQQSNTLQHLV</sequence>
<comment type="caution">
    <text evidence="5">The sequence shown here is derived from an EMBL/GenBank/DDBJ whole genome shotgun (WGS) entry which is preliminary data.</text>
</comment>
<dbReference type="InterPro" id="IPR000055">
    <property type="entry name" value="Restrct_endonuc_typeI_TRD"/>
</dbReference>
<evidence type="ECO:0000259" key="4">
    <source>
        <dbReference type="Pfam" id="PF01420"/>
    </source>
</evidence>
<feature type="domain" description="Type I restriction modification DNA specificity" evidence="4">
    <location>
        <begin position="117"/>
        <end position="276"/>
    </location>
</feature>
<dbReference type="STRING" id="478.A7456_10790"/>
<reference evidence="5 6" key="1">
    <citation type="submission" date="2016-05" db="EMBL/GenBank/DDBJ databases">
        <title>Draft genome sequence of Moraxella nonliquefaciens CCUG 348T.</title>
        <authorList>
            <person name="Salva-Serra F."/>
            <person name="Engstrom-Jakobsson H."/>
            <person name="Thorell K."/>
            <person name="Gonzales-Siles L."/>
            <person name="Karlsson R."/>
            <person name="Boulund F."/>
            <person name="Engstrand L."/>
            <person name="Kristiansson E."/>
            <person name="Moore E."/>
        </authorList>
    </citation>
    <scope>NUCLEOTIDE SEQUENCE [LARGE SCALE GENOMIC DNA]</scope>
    <source>
        <strain evidence="5 6">CCUG 348</strain>
    </source>
</reference>
<gene>
    <name evidence="5" type="ORF">A7456_10790</name>
</gene>
<dbReference type="RefSeq" id="WP_067009056.1">
    <property type="nucleotide sequence ID" value="NZ_LXTW01000031.1"/>
</dbReference>
<evidence type="ECO:0000256" key="3">
    <source>
        <dbReference type="ARBA" id="ARBA00023125"/>
    </source>
</evidence>
<evidence type="ECO:0000256" key="2">
    <source>
        <dbReference type="ARBA" id="ARBA00022747"/>
    </source>
</evidence>
<evidence type="ECO:0000256" key="1">
    <source>
        <dbReference type="ARBA" id="ARBA00010923"/>
    </source>
</evidence>
<organism evidence="5 6">
    <name type="scientific">Moraxella nonliquefaciens</name>
    <dbReference type="NCBI Taxonomy" id="478"/>
    <lineage>
        <taxon>Bacteria</taxon>
        <taxon>Pseudomonadati</taxon>
        <taxon>Pseudomonadota</taxon>
        <taxon>Gammaproteobacteria</taxon>
        <taxon>Moraxellales</taxon>
        <taxon>Moraxellaceae</taxon>
        <taxon>Moraxella</taxon>
    </lineage>
</organism>
<evidence type="ECO:0000313" key="6">
    <source>
        <dbReference type="Proteomes" id="UP000092575"/>
    </source>
</evidence>
<dbReference type="SUPFAM" id="SSF116734">
    <property type="entry name" value="DNA methylase specificity domain"/>
    <property type="match status" value="1"/>
</dbReference>
<evidence type="ECO:0000313" key="5">
    <source>
        <dbReference type="EMBL" id="OBX83723.1"/>
    </source>
</evidence>
<dbReference type="Pfam" id="PF01420">
    <property type="entry name" value="Methylase_S"/>
    <property type="match status" value="1"/>
</dbReference>
<dbReference type="GO" id="GO:0003677">
    <property type="term" value="F:DNA binding"/>
    <property type="evidence" value="ECO:0007669"/>
    <property type="project" value="UniProtKB-KW"/>
</dbReference>
<comment type="similarity">
    <text evidence="1">Belongs to the type-I restriction system S methylase family.</text>
</comment>
<dbReference type="Proteomes" id="UP000092575">
    <property type="component" value="Unassembled WGS sequence"/>
</dbReference>
<dbReference type="Gene3D" id="3.90.220.20">
    <property type="entry name" value="DNA methylase specificity domains"/>
    <property type="match status" value="1"/>
</dbReference>
<keyword evidence="3" id="KW-0238">DNA-binding</keyword>